<dbReference type="AlphaFoldDB" id="D6ZZY2"/>
<dbReference type="PANTHER" id="PTHR10545:SF42">
    <property type="entry name" value="ACETYLTRANSFERASE"/>
    <property type="match status" value="1"/>
</dbReference>
<name>D6ZZY2_ANCN5</name>
<evidence type="ECO:0000313" key="4">
    <source>
        <dbReference type="EMBL" id="ADH87396.1"/>
    </source>
</evidence>
<evidence type="ECO:0000259" key="3">
    <source>
        <dbReference type="PROSITE" id="PS51186"/>
    </source>
</evidence>
<dbReference type="SUPFAM" id="SSF55729">
    <property type="entry name" value="Acyl-CoA N-acyltransferases (Nat)"/>
    <property type="match status" value="1"/>
</dbReference>
<dbReference type="Pfam" id="PF00583">
    <property type="entry name" value="Acetyltransf_1"/>
    <property type="match status" value="1"/>
</dbReference>
<dbReference type="RefSeq" id="WP_013164901.1">
    <property type="nucleotide sequence ID" value="NC_014217.1"/>
</dbReference>
<keyword evidence="1" id="KW-0808">Transferase</keyword>
<dbReference type="CDD" id="cd04301">
    <property type="entry name" value="NAT_SF"/>
    <property type="match status" value="1"/>
</dbReference>
<dbReference type="GO" id="GO:0008080">
    <property type="term" value="F:N-acetyltransferase activity"/>
    <property type="evidence" value="ECO:0007669"/>
    <property type="project" value="TreeGrafter"/>
</dbReference>
<protein>
    <submittedName>
        <fullName evidence="4">GCN5-related N-acetyltransferase</fullName>
    </submittedName>
</protein>
<feature type="domain" description="N-acetyltransferase" evidence="3">
    <location>
        <begin position="2"/>
        <end position="149"/>
    </location>
</feature>
<keyword evidence="2" id="KW-0012">Acyltransferase</keyword>
<dbReference type="STRING" id="639283.Snov_0059"/>
<dbReference type="InterPro" id="IPR016181">
    <property type="entry name" value="Acyl_CoA_acyltransferase"/>
</dbReference>
<dbReference type="InterPro" id="IPR000182">
    <property type="entry name" value="GNAT_dom"/>
</dbReference>
<accession>D6ZZY2</accession>
<dbReference type="Proteomes" id="UP000006633">
    <property type="component" value="Chromosome"/>
</dbReference>
<organism evidence="4 5">
    <name type="scientific">Ancylobacter novellus (strain ATCC 8093 / DSM 506 / JCM 20403 / CCM 1077 / IAM 12100 / NBRC 12443 / NCIMB 10456)</name>
    <name type="common">Starkeya novella</name>
    <dbReference type="NCBI Taxonomy" id="639283"/>
    <lineage>
        <taxon>Bacteria</taxon>
        <taxon>Pseudomonadati</taxon>
        <taxon>Pseudomonadota</taxon>
        <taxon>Alphaproteobacteria</taxon>
        <taxon>Hyphomicrobiales</taxon>
        <taxon>Xanthobacteraceae</taxon>
        <taxon>Ancylobacter</taxon>
    </lineage>
</organism>
<sequence length="149" mass="16817">MTTIRRVEEADHAVWLPLWQGYLTFYEAELPAAVTRTTWQRLLDPAEPVHGALAFDEDGRAVGLAHWLFHRSTWSEGNSCYLNDLFVDPGLRGKGVGRALIDHVHADAAAKGSPKVYWLTHETNTTAQRLYNAVAERTGFMQYRKMTGC</sequence>
<dbReference type="EMBL" id="CP002026">
    <property type="protein sequence ID" value="ADH87396.1"/>
    <property type="molecule type" value="Genomic_DNA"/>
</dbReference>
<dbReference type="PANTHER" id="PTHR10545">
    <property type="entry name" value="DIAMINE N-ACETYLTRANSFERASE"/>
    <property type="match status" value="1"/>
</dbReference>
<dbReference type="HOGENOM" id="CLU_013985_32_1_5"/>
<dbReference type="Gene3D" id="3.40.630.30">
    <property type="match status" value="1"/>
</dbReference>
<dbReference type="InterPro" id="IPR051016">
    <property type="entry name" value="Diverse_Substrate_AcTransf"/>
</dbReference>
<keyword evidence="5" id="KW-1185">Reference proteome</keyword>
<dbReference type="OrthoDB" id="9805924at2"/>
<dbReference type="KEGG" id="sno:Snov_0059"/>
<gene>
    <name evidence="4" type="ordered locus">Snov_0059</name>
</gene>
<evidence type="ECO:0000256" key="2">
    <source>
        <dbReference type="ARBA" id="ARBA00023315"/>
    </source>
</evidence>
<reference evidence="4 5" key="1">
    <citation type="journal article" date="2012" name="Stand. Genomic Sci.">
        <title>Complete genome sequence of the facultatively chemolithoautotrophic and methylotrophic alpha Proteobacterium Starkeya novella type strain (ATCC 8093(T)).</title>
        <authorList>
            <person name="Kappler U."/>
            <person name="Davenport K."/>
            <person name="Beatson S."/>
            <person name="Lucas S."/>
            <person name="Lapidus A."/>
            <person name="Copeland A."/>
            <person name="Berry K.W."/>
            <person name="Glavina Del Rio T."/>
            <person name="Hammon N."/>
            <person name="Dalin E."/>
            <person name="Tice H."/>
            <person name="Pitluck S."/>
            <person name="Richardson P."/>
            <person name="Bruce D."/>
            <person name="Goodwin L.A."/>
            <person name="Han C."/>
            <person name="Tapia R."/>
            <person name="Detter J.C."/>
            <person name="Chang Y.J."/>
            <person name="Jeffries C.D."/>
            <person name="Land M."/>
            <person name="Hauser L."/>
            <person name="Kyrpides N.C."/>
            <person name="Goker M."/>
            <person name="Ivanova N."/>
            <person name="Klenk H.P."/>
            <person name="Woyke T."/>
        </authorList>
    </citation>
    <scope>NUCLEOTIDE SEQUENCE [LARGE SCALE GENOMIC DNA]</scope>
    <source>
        <strain evidence="5">ATCC 8093 / DSM 506 / JCM 20403 / CCM 1077 / IAM 12100 / NBRC 12443 / NCIMB 10456</strain>
    </source>
</reference>
<dbReference type="eggNOG" id="COG0456">
    <property type="taxonomic scope" value="Bacteria"/>
</dbReference>
<evidence type="ECO:0000313" key="5">
    <source>
        <dbReference type="Proteomes" id="UP000006633"/>
    </source>
</evidence>
<dbReference type="PROSITE" id="PS51186">
    <property type="entry name" value="GNAT"/>
    <property type="match status" value="1"/>
</dbReference>
<proteinExistence type="predicted"/>
<evidence type="ECO:0000256" key="1">
    <source>
        <dbReference type="ARBA" id="ARBA00022679"/>
    </source>
</evidence>